<accession>A0AAD7BDX9</accession>
<evidence type="ECO:0000256" key="3">
    <source>
        <dbReference type="SAM" id="SignalP"/>
    </source>
</evidence>
<feature type="signal peptide" evidence="3">
    <location>
        <begin position="1"/>
        <end position="21"/>
    </location>
</feature>
<evidence type="ECO:0000313" key="4">
    <source>
        <dbReference type="EMBL" id="KAJ7618494.1"/>
    </source>
</evidence>
<keyword evidence="3" id="KW-0732">Signal</keyword>
<keyword evidence="2" id="KW-0472">Membrane</keyword>
<evidence type="ECO:0000313" key="5">
    <source>
        <dbReference type="Proteomes" id="UP001221142"/>
    </source>
</evidence>
<feature type="region of interest" description="Disordered" evidence="1">
    <location>
        <begin position="140"/>
        <end position="165"/>
    </location>
</feature>
<feature type="transmembrane region" description="Helical" evidence="2">
    <location>
        <begin position="101"/>
        <end position="128"/>
    </location>
</feature>
<name>A0AAD7BDX9_9AGAR</name>
<keyword evidence="2" id="KW-0812">Transmembrane</keyword>
<sequence>MLLSSTIAAGLLLSLVQSAFAAPRGDGLSKWPRLLSQFPAQYSRGEDWQALVDPAAGTGRTSASPAGEVENTSTGVVYNLYSEAEGSGPEFPSHSGLNGGVLVLTVVLCACSVFGAFALVVAVTLSLVCNQRRQYQRNGIHELQDMRTPNPAQPYPSRQPEMTASTSTITLVPRAYSVPGRSLLI</sequence>
<keyword evidence="2" id="KW-1133">Transmembrane helix</keyword>
<gene>
    <name evidence="4" type="ORF">FB45DRAFT_931776</name>
</gene>
<protein>
    <submittedName>
        <fullName evidence="4">Uncharacterized protein</fullName>
    </submittedName>
</protein>
<keyword evidence="5" id="KW-1185">Reference proteome</keyword>
<reference evidence="4" key="1">
    <citation type="submission" date="2023-03" db="EMBL/GenBank/DDBJ databases">
        <title>Massive genome expansion in bonnet fungi (Mycena s.s.) driven by repeated elements and novel gene families across ecological guilds.</title>
        <authorList>
            <consortium name="Lawrence Berkeley National Laboratory"/>
            <person name="Harder C.B."/>
            <person name="Miyauchi S."/>
            <person name="Viragh M."/>
            <person name="Kuo A."/>
            <person name="Thoen E."/>
            <person name="Andreopoulos B."/>
            <person name="Lu D."/>
            <person name="Skrede I."/>
            <person name="Drula E."/>
            <person name="Henrissat B."/>
            <person name="Morin E."/>
            <person name="Kohler A."/>
            <person name="Barry K."/>
            <person name="LaButti K."/>
            <person name="Morin E."/>
            <person name="Salamov A."/>
            <person name="Lipzen A."/>
            <person name="Mereny Z."/>
            <person name="Hegedus B."/>
            <person name="Baldrian P."/>
            <person name="Stursova M."/>
            <person name="Weitz H."/>
            <person name="Taylor A."/>
            <person name="Grigoriev I.V."/>
            <person name="Nagy L.G."/>
            <person name="Martin F."/>
            <person name="Kauserud H."/>
        </authorList>
    </citation>
    <scope>NUCLEOTIDE SEQUENCE</scope>
    <source>
        <strain evidence="4">9284</strain>
    </source>
</reference>
<organism evidence="4 5">
    <name type="scientific">Roridomyces roridus</name>
    <dbReference type="NCBI Taxonomy" id="1738132"/>
    <lineage>
        <taxon>Eukaryota</taxon>
        <taxon>Fungi</taxon>
        <taxon>Dikarya</taxon>
        <taxon>Basidiomycota</taxon>
        <taxon>Agaricomycotina</taxon>
        <taxon>Agaricomycetes</taxon>
        <taxon>Agaricomycetidae</taxon>
        <taxon>Agaricales</taxon>
        <taxon>Marasmiineae</taxon>
        <taxon>Mycenaceae</taxon>
        <taxon>Roridomyces</taxon>
    </lineage>
</organism>
<dbReference type="AlphaFoldDB" id="A0AAD7BDX9"/>
<evidence type="ECO:0000256" key="2">
    <source>
        <dbReference type="SAM" id="Phobius"/>
    </source>
</evidence>
<proteinExistence type="predicted"/>
<comment type="caution">
    <text evidence="4">The sequence shown here is derived from an EMBL/GenBank/DDBJ whole genome shotgun (WGS) entry which is preliminary data.</text>
</comment>
<dbReference type="Proteomes" id="UP001221142">
    <property type="component" value="Unassembled WGS sequence"/>
</dbReference>
<dbReference type="EMBL" id="JARKIF010000019">
    <property type="protein sequence ID" value="KAJ7618494.1"/>
    <property type="molecule type" value="Genomic_DNA"/>
</dbReference>
<feature type="chain" id="PRO_5042070794" evidence="3">
    <location>
        <begin position="22"/>
        <end position="185"/>
    </location>
</feature>
<evidence type="ECO:0000256" key="1">
    <source>
        <dbReference type="SAM" id="MobiDB-lite"/>
    </source>
</evidence>